<keyword evidence="4 12" id="KW-0408">Iron</keyword>
<dbReference type="EC" id="1.1.1.329" evidence="8"/>
<dbReference type="InterPro" id="IPR036291">
    <property type="entry name" value="NAD(P)-bd_dom_sf"/>
</dbReference>
<evidence type="ECO:0000256" key="6">
    <source>
        <dbReference type="ARBA" id="ARBA00037908"/>
    </source>
</evidence>
<comment type="catalytic activity">
    <reaction evidence="11">
        <text>2-deoxy-scyllo-inosamine + NADP(+) = 3-amino-2,3-dideoxy-scyllo-inosose + NADPH + H(+)</text>
        <dbReference type="Rhea" id="RHEA:33879"/>
        <dbReference type="ChEBI" id="CHEBI:15378"/>
        <dbReference type="ChEBI" id="CHEBI:57783"/>
        <dbReference type="ChEBI" id="CHEBI:58349"/>
        <dbReference type="ChEBI" id="CHEBI:65002"/>
        <dbReference type="ChEBI" id="CHEBI:65003"/>
        <dbReference type="EC" id="1.1.1.329"/>
    </reaction>
</comment>
<evidence type="ECO:0000256" key="7">
    <source>
        <dbReference type="ARBA" id="ARBA00038004"/>
    </source>
</evidence>
<dbReference type="RefSeq" id="WP_230988430.1">
    <property type="nucleotide sequence ID" value="NZ_BJMM01000002.1"/>
</dbReference>
<dbReference type="Gene3D" id="3.40.50.720">
    <property type="entry name" value="NAD(P)-binding Rossmann-like Domain"/>
    <property type="match status" value="1"/>
</dbReference>
<keyword evidence="12" id="KW-0349">Heme</keyword>
<evidence type="ECO:0000256" key="10">
    <source>
        <dbReference type="ARBA" id="ARBA00048685"/>
    </source>
</evidence>
<comment type="pathway">
    <text evidence="6">Metabolic intermediate biosynthesis; 2-deoxystreptamine biosynthesis; 2-deoxystreptamine from D-glucose 6-phosphate: step 3/4.</text>
</comment>
<evidence type="ECO:0000256" key="4">
    <source>
        <dbReference type="ARBA" id="ARBA00023004"/>
    </source>
</evidence>
<dbReference type="InterPro" id="IPR050129">
    <property type="entry name" value="Zn_alcohol_dh"/>
</dbReference>
<evidence type="ECO:0000256" key="12">
    <source>
        <dbReference type="PROSITE-ProRule" id="PRU00433"/>
    </source>
</evidence>
<evidence type="ECO:0000313" key="15">
    <source>
        <dbReference type="EMBL" id="GEB47772.1"/>
    </source>
</evidence>
<accession>A0A4Y3QRE8</accession>
<dbReference type="InterPro" id="IPR013154">
    <property type="entry name" value="ADH-like_N"/>
</dbReference>
<sequence>MGPTKATPEDAPDEARQGSWPAGRMRAARITGVGRTELAEVPVPGPAPGTALVRTRRAGICGTDLEILHGTSAFVRDGRITFPHVFGHEWYGDVVAYADEPPPGAPRVGDSVVGRTMVPCGRCPACHAQRAQMCEQLSETGLYGLDGGAADYVRMPVHALTPLPAGFPEPAGALVEPAVSVVEAYTRARLAFDDRIAVVGTGTMGLLAVQFAAHHAARVDAVGIDEAGLELARRCGAAAVHHADAAPEGAYSLIVEASGAASAFTGALRLAERGARIAMVGVAQQPVTFHPGELSLQGLDILGIQHGVAHYDRTVALFRRGILDAAPLVGHTLPAEAVGEAFALLEEGRSGPPKILLDFTAERD</sequence>
<dbReference type="GO" id="GO:0009055">
    <property type="term" value="F:electron transfer activity"/>
    <property type="evidence" value="ECO:0007669"/>
    <property type="project" value="InterPro"/>
</dbReference>
<comment type="catalytic activity">
    <reaction evidence="10">
        <text>2-deoxy-scyllo-inosamine + NAD(+) = 3-amino-2,3-dideoxy-scyllo-inosose + NADH + H(+)</text>
        <dbReference type="Rhea" id="RHEA:33883"/>
        <dbReference type="ChEBI" id="CHEBI:15378"/>
        <dbReference type="ChEBI" id="CHEBI:57540"/>
        <dbReference type="ChEBI" id="CHEBI:57945"/>
        <dbReference type="ChEBI" id="CHEBI:65002"/>
        <dbReference type="ChEBI" id="CHEBI:65003"/>
        <dbReference type="EC" id="1.1.1.329"/>
    </reaction>
</comment>
<keyword evidence="3" id="KW-0560">Oxidoreductase</keyword>
<evidence type="ECO:0000256" key="13">
    <source>
        <dbReference type="SAM" id="MobiDB-lite"/>
    </source>
</evidence>
<evidence type="ECO:0000256" key="5">
    <source>
        <dbReference type="ARBA" id="ARBA00037678"/>
    </source>
</evidence>
<dbReference type="PANTHER" id="PTHR43401:SF2">
    <property type="entry name" value="L-THREONINE 3-DEHYDROGENASE"/>
    <property type="match status" value="1"/>
</dbReference>
<comment type="caution">
    <text evidence="15">The sequence shown here is derived from an EMBL/GenBank/DDBJ whole genome shotgun (WGS) entry which is preliminary data.</text>
</comment>
<evidence type="ECO:0000256" key="11">
    <source>
        <dbReference type="ARBA" id="ARBA00049085"/>
    </source>
</evidence>
<proteinExistence type="inferred from homology"/>
<keyword evidence="2 12" id="KW-0479">Metal-binding</keyword>
<evidence type="ECO:0000256" key="2">
    <source>
        <dbReference type="ARBA" id="ARBA00022723"/>
    </source>
</evidence>
<evidence type="ECO:0000256" key="9">
    <source>
        <dbReference type="ARBA" id="ARBA00039387"/>
    </source>
</evidence>
<comment type="similarity">
    <text evidence="7">Belongs to the zinc-containing alcohol dehydrogenase family. DOIA dehydrogenase subfamily.</text>
</comment>
<name>A0A4Y3QRE8_STRCI</name>
<evidence type="ECO:0000256" key="8">
    <source>
        <dbReference type="ARBA" id="ARBA00039102"/>
    </source>
</evidence>
<dbReference type="EMBL" id="BJMM01000002">
    <property type="protein sequence ID" value="GEB47772.1"/>
    <property type="molecule type" value="Genomic_DNA"/>
</dbReference>
<reference evidence="15 16" key="1">
    <citation type="submission" date="2019-06" db="EMBL/GenBank/DDBJ databases">
        <title>Whole genome shotgun sequence of Streptomyces cacaoi subsp. cacaoi NBRC 12748.</title>
        <authorList>
            <person name="Hosoyama A."/>
            <person name="Uohara A."/>
            <person name="Ohji S."/>
            <person name="Ichikawa N."/>
        </authorList>
    </citation>
    <scope>NUCLEOTIDE SEQUENCE [LARGE SCALE GENOMIC DNA]</scope>
    <source>
        <strain evidence="15 16">NBRC 12748</strain>
    </source>
</reference>
<dbReference type="PROSITE" id="PS51007">
    <property type="entry name" value="CYTC"/>
    <property type="match status" value="1"/>
</dbReference>
<evidence type="ECO:0000313" key="16">
    <source>
        <dbReference type="Proteomes" id="UP000319210"/>
    </source>
</evidence>
<dbReference type="SUPFAM" id="SSF50129">
    <property type="entry name" value="GroES-like"/>
    <property type="match status" value="1"/>
</dbReference>
<dbReference type="Gene3D" id="3.90.180.10">
    <property type="entry name" value="Medium-chain alcohol dehydrogenases, catalytic domain"/>
    <property type="match status" value="1"/>
</dbReference>
<dbReference type="Proteomes" id="UP000319210">
    <property type="component" value="Unassembled WGS sequence"/>
</dbReference>
<dbReference type="GO" id="GO:0046872">
    <property type="term" value="F:metal ion binding"/>
    <property type="evidence" value="ECO:0007669"/>
    <property type="project" value="UniProtKB-KW"/>
</dbReference>
<dbReference type="SUPFAM" id="SSF51735">
    <property type="entry name" value="NAD(P)-binding Rossmann-fold domains"/>
    <property type="match status" value="1"/>
</dbReference>
<organism evidence="15 16">
    <name type="scientific">Streptomyces cacaoi</name>
    <dbReference type="NCBI Taxonomy" id="1898"/>
    <lineage>
        <taxon>Bacteria</taxon>
        <taxon>Bacillati</taxon>
        <taxon>Actinomycetota</taxon>
        <taxon>Actinomycetes</taxon>
        <taxon>Kitasatosporales</taxon>
        <taxon>Streptomycetaceae</taxon>
        <taxon>Streptomyces</taxon>
    </lineage>
</organism>
<gene>
    <name evidence="15" type="primary">adh_1</name>
    <name evidence="15" type="ORF">SCA03_03230</name>
</gene>
<dbReference type="AlphaFoldDB" id="A0A4Y3QRE8"/>
<dbReference type="PANTHER" id="PTHR43401">
    <property type="entry name" value="L-THREONINE 3-DEHYDROGENASE"/>
    <property type="match status" value="1"/>
</dbReference>
<dbReference type="Pfam" id="PF00107">
    <property type="entry name" value="ADH_zinc_N"/>
    <property type="match status" value="1"/>
</dbReference>
<feature type="region of interest" description="Disordered" evidence="13">
    <location>
        <begin position="1"/>
        <end position="23"/>
    </location>
</feature>
<keyword evidence="16" id="KW-1185">Reference proteome</keyword>
<protein>
    <recommendedName>
        <fullName evidence="9">2-deoxy-scyllo-inosamine dehydrogenase</fullName>
        <ecNumber evidence="8">1.1.1.329</ecNumber>
    </recommendedName>
</protein>
<evidence type="ECO:0000256" key="3">
    <source>
        <dbReference type="ARBA" id="ARBA00023002"/>
    </source>
</evidence>
<dbReference type="Pfam" id="PF08240">
    <property type="entry name" value="ADH_N"/>
    <property type="match status" value="1"/>
</dbReference>
<evidence type="ECO:0000259" key="14">
    <source>
        <dbReference type="PROSITE" id="PS51007"/>
    </source>
</evidence>
<evidence type="ECO:0000256" key="1">
    <source>
        <dbReference type="ARBA" id="ARBA00001947"/>
    </source>
</evidence>
<feature type="domain" description="Cytochrome c" evidence="14">
    <location>
        <begin position="109"/>
        <end position="190"/>
    </location>
</feature>
<dbReference type="GO" id="GO:0016491">
    <property type="term" value="F:oxidoreductase activity"/>
    <property type="evidence" value="ECO:0007669"/>
    <property type="project" value="UniProtKB-KW"/>
</dbReference>
<comment type="cofactor">
    <cofactor evidence="1">
        <name>Zn(2+)</name>
        <dbReference type="ChEBI" id="CHEBI:29105"/>
    </cofactor>
</comment>
<comment type="function">
    <text evidence="5">Catalyzes the oxidation of 2-deoxy-scyllo-inosamine (DOIA) with NAD(+) or NADP(+), forming 3-amino-2,3-dideoxy-scyllo-inosose (amino-DOI).</text>
</comment>
<dbReference type="GO" id="GO:0020037">
    <property type="term" value="F:heme binding"/>
    <property type="evidence" value="ECO:0007669"/>
    <property type="project" value="InterPro"/>
</dbReference>
<dbReference type="InterPro" id="IPR009056">
    <property type="entry name" value="Cyt_c-like_dom"/>
</dbReference>
<dbReference type="InterPro" id="IPR013149">
    <property type="entry name" value="ADH-like_C"/>
</dbReference>
<dbReference type="InterPro" id="IPR011032">
    <property type="entry name" value="GroES-like_sf"/>
</dbReference>